<dbReference type="AlphaFoldDB" id="A6USG5"/>
<dbReference type="GO" id="GO:0005524">
    <property type="term" value="F:ATP binding"/>
    <property type="evidence" value="ECO:0007669"/>
    <property type="project" value="UniProtKB-KW"/>
</dbReference>
<dbReference type="EC" id="6.5.1.4" evidence="5 6"/>
<evidence type="ECO:0000313" key="10">
    <source>
        <dbReference type="Proteomes" id="UP000001107"/>
    </source>
</evidence>
<evidence type="ECO:0000256" key="2">
    <source>
        <dbReference type="ARBA" id="ARBA00021428"/>
    </source>
</evidence>
<comment type="function">
    <text evidence="5">Catalyzes the conversion of 3'-phosphate to a 2',3'-cyclic phosphodiester at the end of RNA. The mechanism of action of the enzyme occurs in 3 steps: (A) adenylation of the enzyme by ATP; (B) transfer of adenylate to an RNA-N3'P to produce RNA-N3'PP5'A; (C) and attack of the adjacent 2'-hydroxyl on the 3'-phosphorus in the diester linkage to produce the cyclic end product. The biological role of this enzyme is unknown but it is likely to function in some aspects of cellular RNA processing.</text>
</comment>
<sequence>MILIDGSYLEGGGQIVRTAISLSAVLNIPIKIINIRKNRKNPGLSNQHVSCVLAVSKLCNGKTEGLFKGSDTLLFYPGEILEEDFTIDIKSAGSISLVIQSLIPLSLLIKKTVEITIIGGTNVEFSPPIDYMEQITLKFLKNIGINFKIEKINRGFFPEGKGSVKLKLMPSKVKNLELIENTSKKINGIIFNQNIDESVSNRIKKSAFDELMKYGYDSRINIENTTGKSTGVGIFLWNNFLGSDFLGKKGISSEKVGKRAVDQLIREIDTKMAIDNHLTDQIIPFMPFSEIKIGVSGITNHTLTNIYVVERFFNVKFIIEDYLKNECNGYLIKTEKRC</sequence>
<protein>
    <recommendedName>
        <fullName evidence="2 5">RNA 3'-terminal phosphate cyclase</fullName>
        <shortName evidence="5">RNA cyclase</shortName>
        <shortName evidence="5">RNA-3'-phosphate cyclase</shortName>
        <ecNumber evidence="5 6">6.5.1.4</ecNumber>
    </recommendedName>
</protein>
<dbReference type="Pfam" id="PF05189">
    <property type="entry name" value="RTC_insert"/>
    <property type="match status" value="1"/>
</dbReference>
<dbReference type="RefSeq" id="WP_012066351.1">
    <property type="nucleotide sequence ID" value="NC_009634.1"/>
</dbReference>
<dbReference type="InterPro" id="IPR013791">
    <property type="entry name" value="RNA3'-term_phos_cycl_insert"/>
</dbReference>
<gene>
    <name evidence="5" type="primary">rtcA</name>
    <name evidence="9" type="ordered locus">Mevan_1545</name>
</gene>
<dbReference type="InterPro" id="IPR023797">
    <property type="entry name" value="RNA3'_phos_cyclase_dom"/>
</dbReference>
<dbReference type="HOGENOM" id="CLU_027882_0_0_2"/>
<feature type="binding site" evidence="5">
    <location>
        <position position="100"/>
    </location>
    <ligand>
        <name>ATP</name>
        <dbReference type="ChEBI" id="CHEBI:30616"/>
    </ligand>
</feature>
<keyword evidence="3 5" id="KW-0436">Ligase</keyword>
<dbReference type="InterPro" id="IPR036553">
    <property type="entry name" value="RPTC_insert"/>
</dbReference>
<dbReference type="InterPro" id="IPR037136">
    <property type="entry name" value="RNA3'_phos_cyclase_dom_sf"/>
</dbReference>
<feature type="domain" description="RNA 3'-terminal phosphate cyclase" evidence="7">
    <location>
        <begin position="8"/>
        <end position="318"/>
    </location>
</feature>
<dbReference type="PANTHER" id="PTHR11096">
    <property type="entry name" value="RNA 3' TERMINAL PHOSPHATE CYCLASE"/>
    <property type="match status" value="1"/>
</dbReference>
<evidence type="ECO:0000256" key="3">
    <source>
        <dbReference type="ARBA" id="ARBA00022598"/>
    </source>
</evidence>
<feature type="active site" description="Tele-AMP-histidine intermediate" evidence="5">
    <location>
        <position position="301"/>
    </location>
</feature>
<dbReference type="SUPFAM" id="SSF55205">
    <property type="entry name" value="EPT/RTPC-like"/>
    <property type="match status" value="1"/>
</dbReference>
<evidence type="ECO:0000259" key="7">
    <source>
        <dbReference type="Pfam" id="PF01137"/>
    </source>
</evidence>
<dbReference type="InterPro" id="IPR013792">
    <property type="entry name" value="RNA3'P_cycl/enolpyr_Trfase_a/b"/>
</dbReference>
<dbReference type="Pfam" id="PF01137">
    <property type="entry name" value="RTC"/>
    <property type="match status" value="1"/>
</dbReference>
<dbReference type="STRING" id="406327.Mevan_1545"/>
<keyword evidence="5" id="KW-0067">ATP-binding</keyword>
<comment type="similarity">
    <text evidence="1 5">Belongs to the RNA 3'-terminal cyclase family. Type 1 subfamily.</text>
</comment>
<dbReference type="PANTHER" id="PTHR11096:SF0">
    <property type="entry name" value="RNA 3'-TERMINAL PHOSPHATE CYCLASE"/>
    <property type="match status" value="1"/>
</dbReference>
<keyword evidence="10" id="KW-1185">Reference proteome</keyword>
<dbReference type="HAMAP" id="MF_00200">
    <property type="entry name" value="RTC"/>
    <property type="match status" value="1"/>
</dbReference>
<evidence type="ECO:0000256" key="1">
    <source>
        <dbReference type="ARBA" id="ARBA00009206"/>
    </source>
</evidence>
<dbReference type="GO" id="GO:0005737">
    <property type="term" value="C:cytoplasm"/>
    <property type="evidence" value="ECO:0007669"/>
    <property type="project" value="UniProtKB-SubCell"/>
</dbReference>
<evidence type="ECO:0000256" key="4">
    <source>
        <dbReference type="ARBA" id="ARBA00022741"/>
    </source>
</evidence>
<accession>A6USG5</accession>
<dbReference type="Gene3D" id="3.65.10.20">
    <property type="entry name" value="RNA 3'-terminal phosphate cyclase domain"/>
    <property type="match status" value="1"/>
</dbReference>
<dbReference type="GO" id="GO:0006396">
    <property type="term" value="P:RNA processing"/>
    <property type="evidence" value="ECO:0007669"/>
    <property type="project" value="UniProtKB-UniRule"/>
</dbReference>
<reference evidence="9" key="1">
    <citation type="submission" date="2007-06" db="EMBL/GenBank/DDBJ databases">
        <title>Complete sequence of Methanococcus vannielii SB.</title>
        <authorList>
            <consortium name="US DOE Joint Genome Institute"/>
            <person name="Copeland A."/>
            <person name="Lucas S."/>
            <person name="Lapidus A."/>
            <person name="Barry K."/>
            <person name="Glavina del Rio T."/>
            <person name="Dalin E."/>
            <person name="Tice H."/>
            <person name="Pitluck S."/>
            <person name="Chain P."/>
            <person name="Malfatti S."/>
            <person name="Shin M."/>
            <person name="Vergez L."/>
            <person name="Schmutz J."/>
            <person name="Larimer F."/>
            <person name="Land M."/>
            <person name="Hauser L."/>
            <person name="Kyrpides N."/>
            <person name="Anderson I."/>
            <person name="Sieprawska-Lupa M."/>
            <person name="Whitman W.B."/>
            <person name="Richardson P."/>
        </authorList>
    </citation>
    <scope>NUCLEOTIDE SEQUENCE [LARGE SCALE GENOMIC DNA]</scope>
    <source>
        <strain evidence="9">SB</strain>
    </source>
</reference>
<feature type="binding site" evidence="5">
    <location>
        <begin position="277"/>
        <end position="281"/>
    </location>
    <ligand>
        <name>ATP</name>
        <dbReference type="ChEBI" id="CHEBI:30616"/>
    </ligand>
</feature>
<keyword evidence="4 5" id="KW-0547">Nucleotide-binding</keyword>
<name>A6USG5_METVS</name>
<evidence type="ECO:0000256" key="5">
    <source>
        <dbReference type="HAMAP-Rule" id="MF_00200"/>
    </source>
</evidence>
<dbReference type="SUPFAM" id="SSF52913">
    <property type="entry name" value="RNA 3'-terminal phosphate cyclase, RPTC, insert domain"/>
    <property type="match status" value="1"/>
</dbReference>
<dbReference type="OrthoDB" id="7994at2157"/>
<dbReference type="KEGG" id="mvn:Mevan_1545"/>
<dbReference type="NCBIfam" id="TIGR03399">
    <property type="entry name" value="RNA_3prim_cycl"/>
    <property type="match status" value="1"/>
</dbReference>
<evidence type="ECO:0000313" key="9">
    <source>
        <dbReference type="EMBL" id="ABR55437.1"/>
    </source>
</evidence>
<dbReference type="Proteomes" id="UP000001107">
    <property type="component" value="Chromosome"/>
</dbReference>
<dbReference type="GO" id="GO:0003963">
    <property type="term" value="F:RNA-3'-phosphate cyclase activity"/>
    <property type="evidence" value="ECO:0007669"/>
    <property type="project" value="UniProtKB-UniRule"/>
</dbReference>
<proteinExistence type="inferred from homology"/>
<dbReference type="InterPro" id="IPR017770">
    <property type="entry name" value="RNA3'_term_phos_cyc_type_1"/>
</dbReference>
<dbReference type="PIRSF" id="PIRSF005378">
    <property type="entry name" value="RNA3'_term_phos_cycl_euk"/>
    <property type="match status" value="1"/>
</dbReference>
<dbReference type="eggNOG" id="arCOG04125">
    <property type="taxonomic scope" value="Archaea"/>
</dbReference>
<dbReference type="Gene3D" id="3.30.360.20">
    <property type="entry name" value="RNA 3'-terminal phosphate cyclase, insert domain"/>
    <property type="match status" value="1"/>
</dbReference>
<feature type="domain" description="RNA 3'-terminal phosphate cyclase insert" evidence="8">
    <location>
        <begin position="184"/>
        <end position="268"/>
    </location>
</feature>
<evidence type="ECO:0000256" key="6">
    <source>
        <dbReference type="NCBIfam" id="TIGR03399"/>
    </source>
</evidence>
<dbReference type="EMBL" id="CP000742">
    <property type="protein sequence ID" value="ABR55437.1"/>
    <property type="molecule type" value="Genomic_DNA"/>
</dbReference>
<evidence type="ECO:0000259" key="8">
    <source>
        <dbReference type="Pfam" id="PF05189"/>
    </source>
</evidence>
<dbReference type="InterPro" id="IPR000228">
    <property type="entry name" value="RNA3'_term_phos_cyc"/>
</dbReference>
<keyword evidence="5" id="KW-0963">Cytoplasm</keyword>
<comment type="subcellular location">
    <subcellularLocation>
        <location evidence="5">Cytoplasm</location>
    </subcellularLocation>
</comment>
<dbReference type="GeneID" id="5324514"/>
<organism evidence="9 10">
    <name type="scientific">Methanococcus vannielii (strain ATCC 35089 / DSM 1224 / JCM 13029 / OCM 148 / SB)</name>
    <dbReference type="NCBI Taxonomy" id="406327"/>
    <lineage>
        <taxon>Archaea</taxon>
        <taxon>Methanobacteriati</taxon>
        <taxon>Methanobacteriota</taxon>
        <taxon>Methanomada group</taxon>
        <taxon>Methanococci</taxon>
        <taxon>Methanococcales</taxon>
        <taxon>Methanococcaceae</taxon>
        <taxon>Methanococcus</taxon>
    </lineage>
</organism>
<comment type="catalytic activity">
    <reaction evidence="5">
        <text>a 3'-end 3'-phospho-ribonucleotide-RNA + ATP = a 3'-end 2',3'-cyclophospho-ribonucleotide-RNA + AMP + diphosphate</text>
        <dbReference type="Rhea" id="RHEA:23976"/>
        <dbReference type="Rhea" id="RHEA-COMP:10463"/>
        <dbReference type="Rhea" id="RHEA-COMP:10464"/>
        <dbReference type="ChEBI" id="CHEBI:30616"/>
        <dbReference type="ChEBI" id="CHEBI:33019"/>
        <dbReference type="ChEBI" id="CHEBI:83062"/>
        <dbReference type="ChEBI" id="CHEBI:83064"/>
        <dbReference type="ChEBI" id="CHEBI:456215"/>
        <dbReference type="EC" id="6.5.1.4"/>
    </reaction>
</comment>